<evidence type="ECO:0000313" key="2">
    <source>
        <dbReference type="Proteomes" id="UP000237000"/>
    </source>
</evidence>
<dbReference type="AlphaFoldDB" id="A0A2P5DY82"/>
<dbReference type="OrthoDB" id="10445753at2759"/>
<dbReference type="InParanoid" id="A0A2P5DY82"/>
<keyword evidence="2" id="KW-1185">Reference proteome</keyword>
<sequence length="49" mass="5536">MVSVPVNKEGIPEPELGESCQGQLRCFMGLVSKKKMLNKRRWNETVLSS</sequence>
<dbReference type="Proteomes" id="UP000237000">
    <property type="component" value="Unassembled WGS sequence"/>
</dbReference>
<proteinExistence type="predicted"/>
<gene>
    <name evidence="1" type="ORF">TorRG33x02_238270</name>
</gene>
<accession>A0A2P5DY82</accession>
<dbReference type="EMBL" id="JXTC01000242">
    <property type="protein sequence ID" value="PON78233.1"/>
    <property type="molecule type" value="Genomic_DNA"/>
</dbReference>
<comment type="caution">
    <text evidence="1">The sequence shown here is derived from an EMBL/GenBank/DDBJ whole genome shotgun (WGS) entry which is preliminary data.</text>
</comment>
<reference evidence="2" key="1">
    <citation type="submission" date="2016-06" db="EMBL/GenBank/DDBJ databases">
        <title>Parallel loss of symbiosis genes in relatives of nitrogen-fixing non-legume Parasponia.</title>
        <authorList>
            <person name="Van Velzen R."/>
            <person name="Holmer R."/>
            <person name="Bu F."/>
            <person name="Rutten L."/>
            <person name="Van Zeijl A."/>
            <person name="Liu W."/>
            <person name="Santuari L."/>
            <person name="Cao Q."/>
            <person name="Sharma T."/>
            <person name="Shen D."/>
            <person name="Roswanjaya Y."/>
            <person name="Wardhani T."/>
            <person name="Kalhor M.S."/>
            <person name="Jansen J."/>
            <person name="Van den Hoogen J."/>
            <person name="Gungor B."/>
            <person name="Hartog M."/>
            <person name="Hontelez J."/>
            <person name="Verver J."/>
            <person name="Yang W.-C."/>
            <person name="Schijlen E."/>
            <person name="Repin R."/>
            <person name="Schilthuizen M."/>
            <person name="Schranz E."/>
            <person name="Heidstra R."/>
            <person name="Miyata K."/>
            <person name="Fedorova E."/>
            <person name="Kohlen W."/>
            <person name="Bisseling T."/>
            <person name="Smit S."/>
            <person name="Geurts R."/>
        </authorList>
    </citation>
    <scope>NUCLEOTIDE SEQUENCE [LARGE SCALE GENOMIC DNA]</scope>
    <source>
        <strain evidence="2">cv. RG33-2</strain>
    </source>
</reference>
<organism evidence="1 2">
    <name type="scientific">Trema orientale</name>
    <name type="common">Charcoal tree</name>
    <name type="synonym">Celtis orientalis</name>
    <dbReference type="NCBI Taxonomy" id="63057"/>
    <lineage>
        <taxon>Eukaryota</taxon>
        <taxon>Viridiplantae</taxon>
        <taxon>Streptophyta</taxon>
        <taxon>Embryophyta</taxon>
        <taxon>Tracheophyta</taxon>
        <taxon>Spermatophyta</taxon>
        <taxon>Magnoliopsida</taxon>
        <taxon>eudicotyledons</taxon>
        <taxon>Gunneridae</taxon>
        <taxon>Pentapetalae</taxon>
        <taxon>rosids</taxon>
        <taxon>fabids</taxon>
        <taxon>Rosales</taxon>
        <taxon>Cannabaceae</taxon>
        <taxon>Trema</taxon>
    </lineage>
</organism>
<evidence type="ECO:0000313" key="1">
    <source>
        <dbReference type="EMBL" id="PON78233.1"/>
    </source>
</evidence>
<protein>
    <submittedName>
        <fullName evidence="1">Uncharacterized protein</fullName>
    </submittedName>
</protein>
<name>A0A2P5DY82_TREOI</name>